<dbReference type="EC" id="3.1.3.48" evidence="3"/>
<dbReference type="PRINTS" id="PR00935">
    <property type="entry name" value="BAND41"/>
</dbReference>
<dbReference type="InterPro" id="IPR000299">
    <property type="entry name" value="FERM_domain"/>
</dbReference>
<dbReference type="PROSITE" id="PS50055">
    <property type="entry name" value="TYR_PHOSPHATASE_PTP"/>
    <property type="match status" value="1"/>
</dbReference>
<dbReference type="PROSITE" id="PS00661">
    <property type="entry name" value="FERM_2"/>
    <property type="match status" value="1"/>
</dbReference>
<dbReference type="InterPro" id="IPR029021">
    <property type="entry name" value="Prot-tyrosine_phosphatase-like"/>
</dbReference>
<dbReference type="PROSITE" id="PS00383">
    <property type="entry name" value="TYR_PHOSPHATASE_1"/>
    <property type="match status" value="1"/>
</dbReference>
<evidence type="ECO:0000313" key="15">
    <source>
        <dbReference type="Proteomes" id="UP001558613"/>
    </source>
</evidence>
<dbReference type="CDD" id="cd17194">
    <property type="entry name" value="FERM_F1_PTPN4"/>
    <property type="match status" value="1"/>
</dbReference>
<feature type="compositionally biased region" description="Polar residues" evidence="8">
    <location>
        <begin position="848"/>
        <end position="867"/>
    </location>
</feature>
<dbReference type="PANTHER" id="PTHR45706">
    <property type="entry name" value="TYROSINE-PROTEIN PHOSPHATASE"/>
    <property type="match status" value="1"/>
</dbReference>
<evidence type="ECO:0000259" key="12">
    <source>
        <dbReference type="PROSITE" id="PS50057"/>
    </source>
</evidence>
<dbReference type="InterPro" id="IPR011993">
    <property type="entry name" value="PH-like_dom_sf"/>
</dbReference>
<dbReference type="Gene3D" id="2.30.42.10">
    <property type="match status" value="1"/>
</dbReference>
<dbReference type="PRINTS" id="PR00700">
    <property type="entry name" value="PRTYPHPHTASE"/>
</dbReference>
<dbReference type="InterPro" id="IPR019749">
    <property type="entry name" value="Band_41_domain"/>
</dbReference>
<dbReference type="EMBL" id="JAYMGO010000009">
    <property type="protein sequence ID" value="KAL1267813.1"/>
    <property type="molecule type" value="Genomic_DNA"/>
</dbReference>
<dbReference type="Pfam" id="PF08736">
    <property type="entry name" value="FA"/>
    <property type="match status" value="1"/>
</dbReference>
<dbReference type="InterPro" id="IPR029071">
    <property type="entry name" value="Ubiquitin-like_domsf"/>
</dbReference>
<dbReference type="InterPro" id="IPR035963">
    <property type="entry name" value="FERM_2"/>
</dbReference>
<name>A0ABR3MT60_9TELE</name>
<evidence type="ECO:0000256" key="5">
    <source>
        <dbReference type="ARBA" id="ARBA00022801"/>
    </source>
</evidence>
<gene>
    <name evidence="14" type="ORF">QQF64_033176</name>
</gene>
<evidence type="ECO:0000256" key="2">
    <source>
        <dbReference type="ARBA" id="ARBA00009649"/>
    </source>
</evidence>
<sequence>MFPTSANGLFLSRSSNLVRCSKAREEMASPFLRLSAFIQKHRTPLLLVGCGGIFSANIFYHIFPNHTYRKVYQAWHKGEPASLSEKLENIFQEVLKDSAVSFPKNFSAFAAFGFHPVGAGVPWLPSGAHIGIPANFNSTTDDPSGITNRTILINGKELEWDSNSGAALKNSLVFSTEAQKFAIAREVARLGTGGPVLHAAVAPACLAGACIYSVALKQIFRLHAGSIFFRAGINVVAVGLGVVSYILTTDALSQWLDYSSDRRAASLSSNYAKGGLEFYDKILTRNKTLRSLMGLKGEEMYAPSGNLFPGHLLQLRHAPYTSRRDKILNLLKNEKVVTPPPAAGGAAERRRAMLQCNTQHCCCFCGSYNYEAAAVALSGLSAPCLGSLTKHLLIKLDTPGAVYDDSGWTVMTARFRLPAGRSYNVRATELARDRQRTEVVCNVLLLDNTVQPFKINKHDQGQILLDAVFKHLELTERDYFGLHLADDSSDSLRWLDPNKPIRKQLKRGSPHHLNFRVKFFVSDPNKLQEEYTRYQYFLQIKQDILSGRLPCPHNTAALLASYAVQSEVGDYSEAENLPGYLSDFCFIPNQPQGFEKEVTKHHQQHSGLTPAQSEFNYLNTARTLDLYGVELHYARDQSNTEIFIGVMSAGIAIYKNRVRINYFPWLKIVKISFKCKQFFIQLRKEVHETRDTLLGFNMVNYRACKNLWKACVEHHTFFRLDRPVPPQKNFFAHYFSLGSRFRYCGRTETQSVQYGKEKGIKDRVFARSPSKPLGRKLMGVTDWESVSRNSLSEERLETRSLPTRSPPGTPNHRNSLFVQEGPRLRPSSMGHLVDHVIHASPSLPAFSNHKSASSTQANSISLESTPSPEGVEGPPPALPPKQSRKNLSQLILSHSQQDLDNHINEMYDVPIATDKATPNGVIPHDNLVLIKMKPDENGRFGFNVKGGSDQKMPIIVSRVAPGTSADLCVPRLNEGDQVVLINGRDIAEHTHDQVVMFIKASCESHSGELILLVRPNAIYDVVEEKLETEPDFQYIPEKSPSDPSQLDQDAWRDSMLQLKEGLNSATVLTQFDQLYRKRPGMTMSCAKLPQNISKNRYRDISPYDATRVILKGTDDYINANYINMEIPASSLINRYIACQGPLPNTCPDFWQMTWEQGSSLVVMLTTQVERGRVKCHQYWPNPSGSATYGGFQVSCQTEEGNSAFLVRDMTLSHNESGESRELTQIQYLAWPDHGVPDDSTDFLDFVTLVRSKRAGKDEPVVVHCSAGIGRTGVLITMETAMCLMECGQPVYPLEIVRTMRDQRAMMIQTPSQFKFVCEAILKVYQEGLVKPLKSTLYESS</sequence>
<dbReference type="InterPro" id="IPR019747">
    <property type="entry name" value="FERM_CS"/>
</dbReference>
<dbReference type="InterPro" id="IPR014847">
    <property type="entry name" value="FA"/>
</dbReference>
<evidence type="ECO:0000256" key="6">
    <source>
        <dbReference type="ARBA" id="ARBA00022912"/>
    </source>
</evidence>
<keyword evidence="9" id="KW-0472">Membrane</keyword>
<dbReference type="InterPro" id="IPR003595">
    <property type="entry name" value="Tyr_Pase_cat"/>
</dbReference>
<evidence type="ECO:0000256" key="4">
    <source>
        <dbReference type="ARBA" id="ARBA00022490"/>
    </source>
</evidence>
<keyword evidence="9" id="KW-1133">Transmembrane helix</keyword>
<dbReference type="PROSITE" id="PS00660">
    <property type="entry name" value="FERM_1"/>
    <property type="match status" value="1"/>
</dbReference>
<evidence type="ECO:0000259" key="13">
    <source>
        <dbReference type="PROSITE" id="PS50106"/>
    </source>
</evidence>
<dbReference type="PROSITE" id="PS50106">
    <property type="entry name" value="PDZ"/>
    <property type="match status" value="1"/>
</dbReference>
<evidence type="ECO:0000259" key="10">
    <source>
        <dbReference type="PROSITE" id="PS50055"/>
    </source>
</evidence>
<feature type="region of interest" description="Disordered" evidence="8">
    <location>
        <begin position="788"/>
        <end position="816"/>
    </location>
</feature>
<comment type="similarity">
    <text evidence="2">Belongs to the protein-tyrosine phosphatase family. Non-receptor class subfamily.</text>
</comment>
<feature type="domain" description="Tyrosine specific protein phosphatases" evidence="11">
    <location>
        <begin position="1243"/>
        <end position="1314"/>
    </location>
</feature>
<keyword evidence="15" id="KW-1185">Reference proteome</keyword>
<dbReference type="Gene3D" id="2.30.29.30">
    <property type="entry name" value="Pleckstrin-homology domain (PH domain)/Phosphotyrosine-binding domain (PTB)"/>
    <property type="match status" value="1"/>
</dbReference>
<reference evidence="14 15" key="1">
    <citation type="submission" date="2023-09" db="EMBL/GenBank/DDBJ databases">
        <authorList>
            <person name="Wang M."/>
        </authorList>
    </citation>
    <scope>NUCLEOTIDE SEQUENCE [LARGE SCALE GENOMIC DNA]</scope>
    <source>
        <strain evidence="14">GT-2023</strain>
        <tissue evidence="14">Liver</tissue>
    </source>
</reference>
<dbReference type="Pfam" id="PF00373">
    <property type="entry name" value="FERM_M"/>
    <property type="match status" value="1"/>
</dbReference>
<dbReference type="Gene3D" id="3.90.190.10">
    <property type="entry name" value="Protein tyrosine phosphatase superfamily"/>
    <property type="match status" value="1"/>
</dbReference>
<evidence type="ECO:0000256" key="3">
    <source>
        <dbReference type="ARBA" id="ARBA00013064"/>
    </source>
</evidence>
<dbReference type="SMART" id="SM01196">
    <property type="entry name" value="FERM_C"/>
    <property type="match status" value="1"/>
</dbReference>
<evidence type="ECO:0000313" key="14">
    <source>
        <dbReference type="EMBL" id="KAL1267813.1"/>
    </source>
</evidence>
<dbReference type="SMART" id="SM00228">
    <property type="entry name" value="PDZ"/>
    <property type="match status" value="1"/>
</dbReference>
<dbReference type="InterPro" id="IPR018980">
    <property type="entry name" value="FERM_PH-like_C"/>
</dbReference>
<dbReference type="InterPro" id="IPR014352">
    <property type="entry name" value="FERM/acyl-CoA-bd_prot_sf"/>
</dbReference>
<dbReference type="Pfam" id="PF09379">
    <property type="entry name" value="FERM_N"/>
    <property type="match status" value="1"/>
</dbReference>
<dbReference type="Gene3D" id="3.10.20.90">
    <property type="entry name" value="Phosphatidylinositol 3-kinase Catalytic Subunit, Chain A, domain 1"/>
    <property type="match status" value="1"/>
</dbReference>
<keyword evidence="9" id="KW-0812">Transmembrane</keyword>
<dbReference type="InterPro" id="IPR016130">
    <property type="entry name" value="Tyr_Pase_AS"/>
</dbReference>
<dbReference type="InterPro" id="IPR001478">
    <property type="entry name" value="PDZ"/>
</dbReference>
<comment type="caution">
    <text evidence="14">The sequence shown here is derived from an EMBL/GenBank/DDBJ whole genome shotgun (WGS) entry which is preliminary data.</text>
</comment>
<dbReference type="InterPro" id="IPR000242">
    <property type="entry name" value="PTP_cat"/>
</dbReference>
<dbReference type="SUPFAM" id="SSF50729">
    <property type="entry name" value="PH domain-like"/>
    <property type="match status" value="1"/>
</dbReference>
<dbReference type="Pfam" id="PF00102">
    <property type="entry name" value="Y_phosphatase"/>
    <property type="match status" value="1"/>
</dbReference>
<dbReference type="SMART" id="SM00404">
    <property type="entry name" value="PTPc_motif"/>
    <property type="match status" value="1"/>
</dbReference>
<keyword evidence="4" id="KW-0963">Cytoplasm</keyword>
<dbReference type="SUPFAM" id="SSF52799">
    <property type="entry name" value="(Phosphotyrosine protein) phosphatases II"/>
    <property type="match status" value="1"/>
</dbReference>
<feature type="region of interest" description="Disordered" evidence="8">
    <location>
        <begin position="847"/>
        <end position="884"/>
    </location>
</feature>
<evidence type="ECO:0000256" key="8">
    <source>
        <dbReference type="SAM" id="MobiDB-lite"/>
    </source>
</evidence>
<feature type="domain" description="FERM" evidence="12">
    <location>
        <begin position="439"/>
        <end position="722"/>
    </location>
</feature>
<feature type="transmembrane region" description="Helical" evidence="9">
    <location>
        <begin position="227"/>
        <end position="247"/>
    </location>
</feature>
<dbReference type="Pfam" id="PF09380">
    <property type="entry name" value="FERM_C"/>
    <property type="match status" value="1"/>
</dbReference>
<dbReference type="PROSITE" id="PS50057">
    <property type="entry name" value="FERM_3"/>
    <property type="match status" value="1"/>
</dbReference>
<dbReference type="Gene3D" id="1.20.80.10">
    <property type="match status" value="1"/>
</dbReference>
<proteinExistence type="inferred from homology"/>
<dbReference type="PANTHER" id="PTHR45706:SF7">
    <property type="entry name" value="TYROSINE-PROTEIN PHOSPHATASE NON-RECEPTOR TYPE 4"/>
    <property type="match status" value="1"/>
</dbReference>
<accession>A0ABR3MT60</accession>
<evidence type="ECO:0000256" key="9">
    <source>
        <dbReference type="SAM" id="Phobius"/>
    </source>
</evidence>
<organism evidence="14 15">
    <name type="scientific">Cirrhinus molitorella</name>
    <name type="common">mud carp</name>
    <dbReference type="NCBI Taxonomy" id="172907"/>
    <lineage>
        <taxon>Eukaryota</taxon>
        <taxon>Metazoa</taxon>
        <taxon>Chordata</taxon>
        <taxon>Craniata</taxon>
        <taxon>Vertebrata</taxon>
        <taxon>Euteleostomi</taxon>
        <taxon>Actinopterygii</taxon>
        <taxon>Neopterygii</taxon>
        <taxon>Teleostei</taxon>
        <taxon>Ostariophysi</taxon>
        <taxon>Cypriniformes</taxon>
        <taxon>Cyprinidae</taxon>
        <taxon>Labeoninae</taxon>
        <taxon>Labeonini</taxon>
        <taxon>Cirrhinus</taxon>
    </lineage>
</organism>
<dbReference type="InterPro" id="IPR036034">
    <property type="entry name" value="PDZ_sf"/>
</dbReference>
<dbReference type="CDD" id="cd14473">
    <property type="entry name" value="FERM_B-lobe"/>
    <property type="match status" value="1"/>
</dbReference>
<comment type="subcellular location">
    <subcellularLocation>
        <location evidence="1">Cytoplasm</location>
        <location evidence="1">Cytoskeleton</location>
    </subcellularLocation>
</comment>
<dbReference type="InterPro" id="IPR018979">
    <property type="entry name" value="FERM_N"/>
</dbReference>
<dbReference type="PROSITE" id="PS50056">
    <property type="entry name" value="TYR_PHOSPHATASE_2"/>
    <property type="match status" value="1"/>
</dbReference>
<dbReference type="Proteomes" id="UP001558613">
    <property type="component" value="Unassembled WGS sequence"/>
</dbReference>
<dbReference type="SMART" id="SM01195">
    <property type="entry name" value="FA"/>
    <property type="match status" value="1"/>
</dbReference>
<dbReference type="InterPro" id="IPR041783">
    <property type="entry name" value="PTPN3/4_FERM_C"/>
</dbReference>
<evidence type="ECO:0000259" key="11">
    <source>
        <dbReference type="PROSITE" id="PS50056"/>
    </source>
</evidence>
<dbReference type="InterPro" id="IPR019748">
    <property type="entry name" value="FERM_central"/>
</dbReference>
<dbReference type="SUPFAM" id="SSF50156">
    <property type="entry name" value="PDZ domain-like"/>
    <property type="match status" value="1"/>
</dbReference>
<dbReference type="SMART" id="SM00295">
    <property type="entry name" value="B41"/>
    <property type="match status" value="1"/>
</dbReference>
<dbReference type="InterPro" id="IPR000387">
    <property type="entry name" value="Tyr_Pase_dom"/>
</dbReference>
<dbReference type="CDD" id="cd13189">
    <property type="entry name" value="FERM_C_PTPN4_PTPN3_like"/>
    <property type="match status" value="1"/>
</dbReference>
<keyword evidence="6" id="KW-0904">Protein phosphatase</keyword>
<protein>
    <recommendedName>
        <fullName evidence="3">protein-tyrosine-phosphatase</fullName>
        <ecNumber evidence="3">3.1.3.48</ecNumber>
    </recommendedName>
</protein>
<evidence type="ECO:0000256" key="7">
    <source>
        <dbReference type="ARBA" id="ARBA00023212"/>
    </source>
</evidence>
<keyword evidence="5" id="KW-0378">Hydrolase</keyword>
<dbReference type="SUPFAM" id="SSF54236">
    <property type="entry name" value="Ubiquitin-like"/>
    <property type="match status" value="1"/>
</dbReference>
<feature type="domain" description="PDZ" evidence="13">
    <location>
        <begin position="929"/>
        <end position="1001"/>
    </location>
</feature>
<evidence type="ECO:0000256" key="1">
    <source>
        <dbReference type="ARBA" id="ARBA00004245"/>
    </source>
</evidence>
<keyword evidence="7" id="KW-0206">Cytoskeleton</keyword>
<dbReference type="Pfam" id="PF00595">
    <property type="entry name" value="PDZ"/>
    <property type="match status" value="1"/>
</dbReference>
<feature type="domain" description="Tyrosine-protein phosphatase" evidence="10">
    <location>
        <begin position="1067"/>
        <end position="1323"/>
    </location>
</feature>
<dbReference type="SUPFAM" id="SSF47031">
    <property type="entry name" value="Second domain of FERM"/>
    <property type="match status" value="1"/>
</dbReference>
<feature type="transmembrane region" description="Helical" evidence="9">
    <location>
        <begin position="43"/>
        <end position="63"/>
    </location>
</feature>
<dbReference type="CDD" id="cd06706">
    <property type="entry name" value="PDZ_PTPN3-4-like"/>
    <property type="match status" value="1"/>
</dbReference>
<dbReference type="SMART" id="SM00194">
    <property type="entry name" value="PTPc"/>
    <property type="match status" value="1"/>
</dbReference>